<evidence type="ECO:0000256" key="1">
    <source>
        <dbReference type="SAM" id="Phobius"/>
    </source>
</evidence>
<accession>A0A397W3G0</accession>
<keyword evidence="1" id="KW-0812">Transmembrane</keyword>
<evidence type="ECO:0000313" key="3">
    <source>
        <dbReference type="EMBL" id="RIB29254.1"/>
    </source>
</evidence>
<protein>
    <submittedName>
        <fullName evidence="3">Uncharacterized protein</fullName>
    </submittedName>
</protein>
<dbReference type="STRING" id="44941.A0A397W3G0"/>
<evidence type="ECO:0000313" key="4">
    <source>
        <dbReference type="Proteomes" id="UP000266673"/>
    </source>
</evidence>
<feature type="transmembrane region" description="Helical" evidence="1">
    <location>
        <begin position="165"/>
        <end position="188"/>
    </location>
</feature>
<comment type="caution">
    <text evidence="3">The sequence shown here is derived from an EMBL/GenBank/DDBJ whole genome shotgun (WGS) entry which is preliminary data.</text>
</comment>
<reference evidence="3 4" key="1">
    <citation type="submission" date="2018-06" db="EMBL/GenBank/DDBJ databases">
        <title>Comparative genomics reveals the genomic features of Rhizophagus irregularis, R. cerebriforme, R. diaphanum and Gigaspora rosea, and their symbiotic lifestyle signature.</title>
        <authorList>
            <person name="Morin E."/>
            <person name="San Clemente H."/>
            <person name="Chen E.C.H."/>
            <person name="De La Providencia I."/>
            <person name="Hainaut M."/>
            <person name="Kuo A."/>
            <person name="Kohler A."/>
            <person name="Murat C."/>
            <person name="Tang N."/>
            <person name="Roy S."/>
            <person name="Loubradou J."/>
            <person name="Henrissat B."/>
            <person name="Grigoriev I.V."/>
            <person name="Corradi N."/>
            <person name="Roux C."/>
            <person name="Martin F.M."/>
        </authorList>
    </citation>
    <scope>NUCLEOTIDE SEQUENCE [LARGE SCALE GENOMIC DNA]</scope>
    <source>
        <strain evidence="3 4">DAOM 194757</strain>
    </source>
</reference>
<dbReference type="Proteomes" id="UP000266673">
    <property type="component" value="Unassembled WGS sequence"/>
</dbReference>
<evidence type="ECO:0000256" key="2">
    <source>
        <dbReference type="SAM" id="SignalP"/>
    </source>
</evidence>
<organism evidence="3 4">
    <name type="scientific">Gigaspora rosea</name>
    <dbReference type="NCBI Taxonomy" id="44941"/>
    <lineage>
        <taxon>Eukaryota</taxon>
        <taxon>Fungi</taxon>
        <taxon>Fungi incertae sedis</taxon>
        <taxon>Mucoromycota</taxon>
        <taxon>Glomeromycotina</taxon>
        <taxon>Glomeromycetes</taxon>
        <taxon>Diversisporales</taxon>
        <taxon>Gigasporaceae</taxon>
        <taxon>Gigaspora</taxon>
    </lineage>
</organism>
<name>A0A397W3G0_9GLOM</name>
<feature type="chain" id="PRO_5017482001" evidence="2">
    <location>
        <begin position="31"/>
        <end position="198"/>
    </location>
</feature>
<feature type="signal peptide" evidence="2">
    <location>
        <begin position="1"/>
        <end position="30"/>
    </location>
</feature>
<sequence>MIRVMILKIITMVRFFNSFIQLLLYKSCFCDKVLDMPFFDFLVISPSLNNSLEVFIPITQLIPLNSKLKVEEISKDKIPDVQMVPLIDFVTNNTRTKGHIHMNYFISVLLPNKYLSHDECCMPFFLSLLEKVEENQDDLFYCNPSTEAIMNFMWHASKSHWRYKFYMFIIYFLSYSIITWMYIAHIQITGDFEFILVL</sequence>
<feature type="non-terminal residue" evidence="3">
    <location>
        <position position="198"/>
    </location>
</feature>
<gene>
    <name evidence="3" type="ORF">C2G38_2057123</name>
</gene>
<keyword evidence="1" id="KW-1133">Transmembrane helix</keyword>
<keyword evidence="4" id="KW-1185">Reference proteome</keyword>
<dbReference type="EMBL" id="QKWP01000042">
    <property type="protein sequence ID" value="RIB29254.1"/>
    <property type="molecule type" value="Genomic_DNA"/>
</dbReference>
<keyword evidence="1" id="KW-0472">Membrane</keyword>
<dbReference type="AlphaFoldDB" id="A0A397W3G0"/>
<proteinExistence type="predicted"/>
<keyword evidence="2" id="KW-0732">Signal</keyword>